<feature type="signal peptide" evidence="1">
    <location>
        <begin position="1"/>
        <end position="23"/>
    </location>
</feature>
<evidence type="ECO:0000313" key="5">
    <source>
        <dbReference type="Proteomes" id="UP000011124"/>
    </source>
</evidence>
<organism evidence="3 4">
    <name type="scientific">Selenomonas sputigena (strain ATCC 35185 / DSM 20758 / CCUG 44933 / VPI D19B-28)</name>
    <dbReference type="NCBI Taxonomy" id="546271"/>
    <lineage>
        <taxon>Bacteria</taxon>
        <taxon>Bacillati</taxon>
        <taxon>Bacillota</taxon>
        <taxon>Negativicutes</taxon>
        <taxon>Selenomonadales</taxon>
        <taxon>Selenomonadaceae</taxon>
        <taxon>Selenomonas</taxon>
    </lineage>
</organism>
<reference evidence="2 5" key="2">
    <citation type="submission" date="2011-04" db="EMBL/GenBank/DDBJ databases">
        <title>The complete genome of Selenomonas sputigena DSM 20758.</title>
        <authorList>
            <consortium name="US DOE Joint Genome Institute (JGI-PGF)"/>
            <person name="Lucas S."/>
            <person name="Copeland A."/>
            <person name="Lapidus A."/>
            <person name="Bruce D."/>
            <person name="Goodwin L."/>
            <person name="Pitluck S."/>
            <person name="Peters L."/>
            <person name="Kyrpides N."/>
            <person name="Mavromatis K."/>
            <person name="Ivanova N."/>
            <person name="Ovchinnikova G."/>
            <person name="Teshima H."/>
            <person name="Detter J.C."/>
            <person name="Tapia R."/>
            <person name="Han C."/>
            <person name="Land M."/>
            <person name="Hauser L."/>
            <person name="Markowitz V."/>
            <person name="Cheng J.-F."/>
            <person name="Hugenholtz P."/>
            <person name="Woyke T."/>
            <person name="Wu D."/>
            <person name="Gronow S."/>
            <person name="Wellnitz S."/>
            <person name="Schneider S."/>
            <person name="Klenk H.-P."/>
            <person name="Eisen J.A."/>
        </authorList>
    </citation>
    <scope>NUCLEOTIDE SEQUENCE [LARGE SCALE GENOMIC DNA]</scope>
    <source>
        <strain evidence="2">ATCC 35185</strain>
        <strain evidence="5">ATCC 35185 / DSM 20758 / VPI D19B-28</strain>
    </source>
</reference>
<keyword evidence="5" id="KW-1185">Reference proteome</keyword>
<dbReference type="EMBL" id="ACKP02000003">
    <property type="protein sequence ID" value="EEX78387.1"/>
    <property type="molecule type" value="Genomic_DNA"/>
</dbReference>
<dbReference type="HOGENOM" id="CLU_1439600_0_0_9"/>
<proteinExistence type="predicted"/>
<dbReference type="eggNOG" id="ENOG50331JE">
    <property type="taxonomic scope" value="Bacteria"/>
</dbReference>
<dbReference type="RefSeq" id="WP_006190825.1">
    <property type="nucleotide sequence ID" value="NC_015437.1"/>
</dbReference>
<sequence length="184" mass="20638">MKKIVQVMLFICLTVFGMQVAFANSDKVTIPEGADIVSIKRLALAAPLYTPTKGAPTKEELLASMYEASNVARSYVLSYDMVAADIQKNAGVDIKSLDRRQAAKVYKENVATDADAYVVLTVANNSRIVFFFDVYRSGTNELLYTYQIVANKSEQANVETYKILSEQFYKNFERSANEQAREKK</sequence>
<evidence type="ECO:0000256" key="1">
    <source>
        <dbReference type="SAM" id="SignalP"/>
    </source>
</evidence>
<dbReference type="Proteomes" id="UP000011124">
    <property type="component" value="Chromosome"/>
</dbReference>
<evidence type="ECO:0008006" key="6">
    <source>
        <dbReference type="Google" id="ProtNLM"/>
    </source>
</evidence>
<gene>
    <name evidence="2" type="ordered locus">Selsp_1024</name>
    <name evidence="3" type="ORF">SELSPUOL_00189</name>
</gene>
<dbReference type="OrthoDB" id="1669040at2"/>
<dbReference type="STRING" id="546271.Selsp_1024"/>
<dbReference type="EMBL" id="CP002637">
    <property type="protein sequence ID" value="AEB99983.1"/>
    <property type="molecule type" value="Genomic_DNA"/>
</dbReference>
<keyword evidence="1" id="KW-0732">Signal</keyword>
<feature type="chain" id="PRO_5010828780" description="Coenzyme F(420) biosynthesis enzyme" evidence="1">
    <location>
        <begin position="24"/>
        <end position="184"/>
    </location>
</feature>
<evidence type="ECO:0000313" key="3">
    <source>
        <dbReference type="EMBL" id="EEX78387.1"/>
    </source>
</evidence>
<accession>C9LRW9</accession>
<reference evidence="3 4" key="1">
    <citation type="submission" date="2009-09" db="EMBL/GenBank/DDBJ databases">
        <authorList>
            <person name="Weinstock G."/>
            <person name="Sodergren E."/>
            <person name="Clifton S."/>
            <person name="Fulton L."/>
            <person name="Fulton B."/>
            <person name="Courtney L."/>
            <person name="Fronick C."/>
            <person name="Harrison M."/>
            <person name="Strong C."/>
            <person name="Farmer C."/>
            <person name="Delahaunty K."/>
            <person name="Markovic C."/>
            <person name="Hall O."/>
            <person name="Minx P."/>
            <person name="Tomlinson C."/>
            <person name="Mitreva M."/>
            <person name="Nelson J."/>
            <person name="Hou S."/>
            <person name="Wollam A."/>
            <person name="Pepin K.H."/>
            <person name="Johnson M."/>
            <person name="Bhonagiri V."/>
            <person name="Nash W.E."/>
            <person name="Warren W."/>
            <person name="Chinwalla A."/>
            <person name="Mardis E.R."/>
            <person name="Wilson R.K."/>
        </authorList>
    </citation>
    <scope>NUCLEOTIDE SEQUENCE [LARGE SCALE GENOMIC DNA]</scope>
    <source>
        <strain evidence="3">ATCC 35185</strain>
        <strain evidence="4">ATCC 35185 / DSM 20758 / VPI D19B-28</strain>
    </source>
</reference>
<name>C9LRW9_SELS3</name>
<protein>
    <recommendedName>
        <fullName evidence="6">Coenzyme F(420) biosynthesis enzyme</fullName>
    </recommendedName>
</protein>
<evidence type="ECO:0000313" key="4">
    <source>
        <dbReference type="Proteomes" id="UP000003505"/>
    </source>
</evidence>
<evidence type="ECO:0000313" key="2">
    <source>
        <dbReference type="EMBL" id="AEB99983.1"/>
    </source>
</evidence>
<dbReference type="AlphaFoldDB" id="C9LRW9"/>
<dbReference type="KEGG" id="ssg:Selsp_1024"/>
<dbReference type="Proteomes" id="UP000003505">
    <property type="component" value="Unassembled WGS sequence"/>
</dbReference>